<dbReference type="RefSeq" id="WP_368630124.1">
    <property type="nucleotide sequence ID" value="NZ_JAYWLU010000023.1"/>
</dbReference>
<dbReference type="InterPro" id="IPR015854">
    <property type="entry name" value="ABC_transpr_LolD-like"/>
</dbReference>
<evidence type="ECO:0000256" key="2">
    <source>
        <dbReference type="ARBA" id="ARBA00022741"/>
    </source>
</evidence>
<sequence length="271" mass="29009">MRVVLEAAGMESMNSHWHDSAPAMTAYAIVLSHVTKTFRGTQGREVTAIRDVSLAIPTGQFVAIVGESGSGKSTLMHCAAGLTGPTAGAIDLAGTNLTMLSPAKRSRFRSQHVGFIFQDYNLVSSLTVAENIELPSRITPGRRASADTGEVLRSVGLADRAQHLPHELSGGEQQRVAIARVLAGQPSVIFADEPTSALDLGNSDLILRHLHHLSRRGATVVMVTHDVDAASRADRAVVMAHGGTVDDFPNPTREQLIDRVMSAQWPQRQAL</sequence>
<reference evidence="5 6" key="1">
    <citation type="journal article" date="2024" name="Fungal Genet. Biol.">
        <title>The porcine skin microbiome exhibits broad fungal antagonism.</title>
        <authorList>
            <person name="De La Cruz K.F."/>
            <person name="Townsend E.C."/>
            <person name="Alex Cheong J.Z."/>
            <person name="Salamzade R."/>
            <person name="Liu A."/>
            <person name="Sandstrom S."/>
            <person name="Davila E."/>
            <person name="Huang L."/>
            <person name="Xu K.H."/>
            <person name="Wu S.Y."/>
            <person name="Meudt J.J."/>
            <person name="Shanmuganayagam D."/>
            <person name="Gibson A.L.F."/>
            <person name="Kalan L.R."/>
        </authorList>
    </citation>
    <scope>NUCLEOTIDE SEQUENCE [LARGE SCALE GENOMIC DNA]</scope>
    <source>
        <strain evidence="5 6">LK2625</strain>
    </source>
</reference>
<organism evidence="5 6">
    <name type="scientific">Kocuria carniphila</name>
    <dbReference type="NCBI Taxonomy" id="262208"/>
    <lineage>
        <taxon>Bacteria</taxon>
        <taxon>Bacillati</taxon>
        <taxon>Actinomycetota</taxon>
        <taxon>Actinomycetes</taxon>
        <taxon>Micrococcales</taxon>
        <taxon>Micrococcaceae</taxon>
        <taxon>Kocuria</taxon>
    </lineage>
</organism>
<accession>A0ABV3V5X3</accession>
<dbReference type="SUPFAM" id="SSF52540">
    <property type="entry name" value="P-loop containing nucleoside triphosphate hydrolases"/>
    <property type="match status" value="1"/>
</dbReference>
<dbReference type="PANTHER" id="PTHR24220:SF685">
    <property type="entry name" value="ABC TRANSPORTER RELATED"/>
    <property type="match status" value="1"/>
</dbReference>
<evidence type="ECO:0000256" key="1">
    <source>
        <dbReference type="ARBA" id="ARBA00022448"/>
    </source>
</evidence>
<keyword evidence="6" id="KW-1185">Reference proteome</keyword>
<dbReference type="GO" id="GO:0005524">
    <property type="term" value="F:ATP binding"/>
    <property type="evidence" value="ECO:0007669"/>
    <property type="project" value="UniProtKB-KW"/>
</dbReference>
<evidence type="ECO:0000313" key="5">
    <source>
        <dbReference type="EMBL" id="MEX3596075.1"/>
    </source>
</evidence>
<gene>
    <name evidence="5" type="ORF">VVR66_15270</name>
</gene>
<protein>
    <submittedName>
        <fullName evidence="5">ABC transporter ATP-binding protein</fullName>
    </submittedName>
</protein>
<dbReference type="InterPro" id="IPR017871">
    <property type="entry name" value="ABC_transporter-like_CS"/>
</dbReference>
<name>A0ABV3V5X3_9MICC</name>
<dbReference type="InterPro" id="IPR027417">
    <property type="entry name" value="P-loop_NTPase"/>
</dbReference>
<dbReference type="PROSITE" id="PS50893">
    <property type="entry name" value="ABC_TRANSPORTER_2"/>
    <property type="match status" value="1"/>
</dbReference>
<dbReference type="CDD" id="cd03255">
    <property type="entry name" value="ABC_MJ0796_LolCDE_FtsE"/>
    <property type="match status" value="1"/>
</dbReference>
<dbReference type="InterPro" id="IPR003593">
    <property type="entry name" value="AAA+_ATPase"/>
</dbReference>
<dbReference type="Proteomes" id="UP001558481">
    <property type="component" value="Unassembled WGS sequence"/>
</dbReference>
<evidence type="ECO:0000256" key="3">
    <source>
        <dbReference type="ARBA" id="ARBA00022840"/>
    </source>
</evidence>
<dbReference type="PROSITE" id="PS00211">
    <property type="entry name" value="ABC_TRANSPORTER_1"/>
    <property type="match status" value="1"/>
</dbReference>
<dbReference type="Pfam" id="PF00005">
    <property type="entry name" value="ABC_tran"/>
    <property type="match status" value="1"/>
</dbReference>
<dbReference type="InterPro" id="IPR003439">
    <property type="entry name" value="ABC_transporter-like_ATP-bd"/>
</dbReference>
<dbReference type="SMART" id="SM00382">
    <property type="entry name" value="AAA"/>
    <property type="match status" value="1"/>
</dbReference>
<dbReference type="PANTHER" id="PTHR24220">
    <property type="entry name" value="IMPORT ATP-BINDING PROTEIN"/>
    <property type="match status" value="1"/>
</dbReference>
<evidence type="ECO:0000313" key="6">
    <source>
        <dbReference type="Proteomes" id="UP001558481"/>
    </source>
</evidence>
<keyword evidence="3 5" id="KW-0067">ATP-binding</keyword>
<keyword evidence="1" id="KW-0813">Transport</keyword>
<dbReference type="InterPro" id="IPR017911">
    <property type="entry name" value="MacB-like_ATP-bd"/>
</dbReference>
<proteinExistence type="predicted"/>
<feature type="domain" description="ABC transporter" evidence="4">
    <location>
        <begin position="29"/>
        <end position="267"/>
    </location>
</feature>
<dbReference type="Gene3D" id="3.40.50.300">
    <property type="entry name" value="P-loop containing nucleotide triphosphate hydrolases"/>
    <property type="match status" value="1"/>
</dbReference>
<dbReference type="EMBL" id="JAYWLU010000023">
    <property type="protein sequence ID" value="MEX3596075.1"/>
    <property type="molecule type" value="Genomic_DNA"/>
</dbReference>
<keyword evidence="2" id="KW-0547">Nucleotide-binding</keyword>
<evidence type="ECO:0000259" key="4">
    <source>
        <dbReference type="PROSITE" id="PS50893"/>
    </source>
</evidence>
<comment type="caution">
    <text evidence="5">The sequence shown here is derived from an EMBL/GenBank/DDBJ whole genome shotgun (WGS) entry which is preliminary data.</text>
</comment>